<name>A0ABZ0WR87_9BURK</name>
<dbReference type="EMBL" id="CP139965">
    <property type="protein sequence ID" value="WQD79776.1"/>
    <property type="molecule type" value="Genomic_DNA"/>
</dbReference>
<proteinExistence type="predicted"/>
<dbReference type="SUPFAM" id="SSF117782">
    <property type="entry name" value="YbjQ-like"/>
    <property type="match status" value="1"/>
</dbReference>
<protein>
    <submittedName>
        <fullName evidence="2">Signal peptidase</fullName>
    </submittedName>
</protein>
<keyword evidence="3" id="KW-1185">Reference proteome</keyword>
<organism evidence="2 3">
    <name type="scientific">Paraburkholderia kururiensis</name>
    <dbReference type="NCBI Taxonomy" id="984307"/>
    <lineage>
        <taxon>Bacteria</taxon>
        <taxon>Pseudomonadati</taxon>
        <taxon>Pseudomonadota</taxon>
        <taxon>Betaproteobacteria</taxon>
        <taxon>Burkholderiales</taxon>
        <taxon>Burkholderiaceae</taxon>
        <taxon>Paraburkholderia</taxon>
    </lineage>
</organism>
<dbReference type="InterPro" id="IPR035439">
    <property type="entry name" value="UPF0145_dom_sf"/>
</dbReference>
<dbReference type="RefSeq" id="WP_114810634.1">
    <property type="nucleotide sequence ID" value="NZ_CP139965.1"/>
</dbReference>
<dbReference type="Proteomes" id="UP001325479">
    <property type="component" value="Chromosome"/>
</dbReference>
<sequence>MKKNCLTLRTVAAVAAVAVITATQAGCATQVKSLPLAPVSAASSQGADVALYFGAQDHPAVQRQLGHVSYSVRIARTTDGPEASCNKALAQALNKVRGDAREHGANAVVNVKTRFHSTETASTTDYTCGVSPSAAAIAIEGDRVVLQAH</sequence>
<gene>
    <name evidence="2" type="ORF">U0042_08900</name>
</gene>
<feature type="signal peptide" evidence="1">
    <location>
        <begin position="1"/>
        <end position="25"/>
    </location>
</feature>
<reference evidence="2 3" key="1">
    <citation type="submission" date="2023-12" db="EMBL/GenBank/DDBJ databases">
        <title>Genome sequencing and assembly of bacterial species from a model synthetic community.</title>
        <authorList>
            <person name="Hogle S.L."/>
        </authorList>
    </citation>
    <scope>NUCLEOTIDE SEQUENCE [LARGE SCALE GENOMIC DNA]</scope>
    <source>
        <strain evidence="2 3">HAMBI 2494</strain>
    </source>
</reference>
<keyword evidence="1" id="KW-0732">Signal</keyword>
<accession>A0ABZ0WR87</accession>
<feature type="chain" id="PRO_5045269801" evidence="1">
    <location>
        <begin position="26"/>
        <end position="149"/>
    </location>
</feature>
<evidence type="ECO:0000313" key="2">
    <source>
        <dbReference type="EMBL" id="WQD79776.1"/>
    </source>
</evidence>
<evidence type="ECO:0000313" key="3">
    <source>
        <dbReference type="Proteomes" id="UP001325479"/>
    </source>
</evidence>
<evidence type="ECO:0000256" key="1">
    <source>
        <dbReference type="SAM" id="SignalP"/>
    </source>
</evidence>